<feature type="transmembrane region" description="Helical" evidence="1">
    <location>
        <begin position="79"/>
        <end position="97"/>
    </location>
</feature>
<organism evidence="3 5">
    <name type="scientific">Halapricum hydrolyticum</name>
    <dbReference type="NCBI Taxonomy" id="2979991"/>
    <lineage>
        <taxon>Archaea</taxon>
        <taxon>Methanobacteriati</taxon>
        <taxon>Methanobacteriota</taxon>
        <taxon>Stenosarchaea group</taxon>
        <taxon>Halobacteria</taxon>
        <taxon>Halobacteriales</taxon>
        <taxon>Haloarculaceae</taxon>
        <taxon>Halapricum</taxon>
    </lineage>
</organism>
<dbReference type="EMBL" id="JAOPKC010000005">
    <property type="protein sequence ID" value="MCU4717762.1"/>
    <property type="molecule type" value="Genomic_DNA"/>
</dbReference>
<evidence type="ECO:0000313" key="5">
    <source>
        <dbReference type="Proteomes" id="UP001209746"/>
    </source>
</evidence>
<name>A0AAE3IB94_9EURY</name>
<dbReference type="Proteomes" id="UP001208186">
    <property type="component" value="Unassembled WGS sequence"/>
</dbReference>
<evidence type="ECO:0000256" key="1">
    <source>
        <dbReference type="SAM" id="Phobius"/>
    </source>
</evidence>
<evidence type="ECO:0000313" key="2">
    <source>
        <dbReference type="EMBL" id="MCU4717762.1"/>
    </source>
</evidence>
<dbReference type="Proteomes" id="UP001209746">
    <property type="component" value="Unassembled WGS sequence"/>
</dbReference>
<keyword evidence="4" id="KW-1185">Reference proteome</keyword>
<feature type="transmembrane region" description="Helical" evidence="1">
    <location>
        <begin position="56"/>
        <end position="73"/>
    </location>
</feature>
<protein>
    <submittedName>
        <fullName evidence="3">Uncharacterized protein</fullName>
    </submittedName>
</protein>
<keyword evidence="1" id="KW-0472">Membrane</keyword>
<gene>
    <name evidence="3" type="ORF">OB914_08085</name>
    <name evidence="2" type="ORF">OB916_06750</name>
</gene>
<accession>A0AAE3IB94</accession>
<feature type="transmembrane region" description="Helical" evidence="1">
    <location>
        <begin position="12"/>
        <end position="35"/>
    </location>
</feature>
<dbReference type="EMBL" id="JAOPKD010000006">
    <property type="protein sequence ID" value="MCU4726926.1"/>
    <property type="molecule type" value="Genomic_DNA"/>
</dbReference>
<evidence type="ECO:0000313" key="3">
    <source>
        <dbReference type="EMBL" id="MCU4726926.1"/>
    </source>
</evidence>
<dbReference type="AlphaFoldDB" id="A0AAE3IB94"/>
<sequence>MLDIGPLAVEWLAAGAIVAVLGGLVKFVGWTWLLAGYSESTSPVPDDVVRDIAGNTLLRVGIAVAAIGVLSSVTDPPSYFGLLVEAAILVAVLRMFYQLYTWTPTQTA</sequence>
<dbReference type="RefSeq" id="WP_315908526.1">
    <property type="nucleotide sequence ID" value="NZ_JAOPKC010000005.1"/>
</dbReference>
<keyword evidence="1" id="KW-1133">Transmembrane helix</keyword>
<keyword evidence="1" id="KW-0812">Transmembrane</keyword>
<evidence type="ECO:0000313" key="4">
    <source>
        <dbReference type="Proteomes" id="UP001208186"/>
    </source>
</evidence>
<proteinExistence type="predicted"/>
<reference evidence="3" key="1">
    <citation type="submission" date="2023-02" db="EMBL/GenBank/DDBJ databases">
        <title>Enrichment on poylsaccharides allowed isolation of novel metabolic and taxonomic groups of Haloarchaea.</title>
        <authorList>
            <person name="Sorokin D.Y."/>
            <person name="Elcheninov A.G."/>
            <person name="Khizhniak T.V."/>
            <person name="Kolganova T.V."/>
            <person name="Kublanov I.V."/>
        </authorList>
    </citation>
    <scope>NUCLEOTIDE SEQUENCE</scope>
    <source>
        <strain evidence="2 4">HArc-curdl5-1</strain>
        <strain evidence="3">HArc-curdl7</strain>
    </source>
</reference>
<comment type="caution">
    <text evidence="3">The sequence shown here is derived from an EMBL/GenBank/DDBJ whole genome shotgun (WGS) entry which is preliminary data.</text>
</comment>